<evidence type="ECO:0000313" key="6">
    <source>
        <dbReference type="EMBL" id="CAD7590996.1"/>
    </source>
</evidence>
<protein>
    <submittedName>
        <fullName evidence="6">Uncharacterized protein</fullName>
    </submittedName>
</protein>
<dbReference type="PANTHER" id="PTHR33689">
    <property type="entry name" value="FAS-BINDING FACTOR 1"/>
    <property type="match status" value="1"/>
</dbReference>
<feature type="compositionally biased region" description="Low complexity" evidence="2">
    <location>
        <begin position="328"/>
        <end position="348"/>
    </location>
</feature>
<evidence type="ECO:0000256" key="1">
    <source>
        <dbReference type="SAM" id="Coils"/>
    </source>
</evidence>
<feature type="coiled-coil region" evidence="1">
    <location>
        <begin position="1521"/>
        <end position="1636"/>
    </location>
</feature>
<dbReference type="InterPro" id="IPR042576">
    <property type="entry name" value="TRAF3IP1_N_sf"/>
</dbReference>
<dbReference type="InterPro" id="IPR049390">
    <property type="entry name" value="FBF1_C"/>
</dbReference>
<feature type="region of interest" description="Disordered" evidence="2">
    <location>
        <begin position="769"/>
        <end position="805"/>
    </location>
</feature>
<dbReference type="GO" id="GO:0090162">
    <property type="term" value="P:establishment of epithelial cell polarity"/>
    <property type="evidence" value="ECO:0007669"/>
    <property type="project" value="InterPro"/>
</dbReference>
<feature type="region of interest" description="Disordered" evidence="2">
    <location>
        <begin position="110"/>
        <end position="141"/>
    </location>
</feature>
<organism evidence="6">
    <name type="scientific">Timema genevievae</name>
    <name type="common">Walking stick</name>
    <dbReference type="NCBI Taxonomy" id="629358"/>
    <lineage>
        <taxon>Eukaryota</taxon>
        <taxon>Metazoa</taxon>
        <taxon>Ecdysozoa</taxon>
        <taxon>Arthropoda</taxon>
        <taxon>Hexapoda</taxon>
        <taxon>Insecta</taxon>
        <taxon>Pterygota</taxon>
        <taxon>Neoptera</taxon>
        <taxon>Polyneoptera</taxon>
        <taxon>Phasmatodea</taxon>
        <taxon>Timematodea</taxon>
        <taxon>Timematoidea</taxon>
        <taxon>Timematidae</taxon>
        <taxon>Timema</taxon>
    </lineage>
</organism>
<sequence length="1707" mass="191607">MNHENIKDRESKVVFLQKVIDAVKAITGEPLTVKPTKIVAGHEPSKTNELLQAIAKALQNKSSSSDYVEQLKKGKSVKPVANKETTNKTKAVVANKDTTNKTKAVVANKQVAPTPRTQSRDRTKTKDIDKQKTQVVTKKSRVSDSKVKEEIKKEPVNVKERKKSIVQEQNDSPIATPTKSTNIDPLQTPEKVIEIPPGELDSATLEETLESNQTENQETNETKHVFKIETEATQLKLPLEHEIEINDSPKVEENTVLEVKRPQSARHGSRRISARPTADVNKSRGEVEITQGGVDQPDKNNMTPEMAAPMIEEMKPKHTPSPSQCQISARPASARRSARPTSARPAAPRVRDRGEVALVEEITPVVGKVNVITESDPIKEQEEDENFVVLESPAPLIIEEQQIQPTASLKIPEEGQHGHLVAQILETKKELEVENHLASNLQESQTKKVEIEWEAGRRREREMASRDVDHLRSSIQTLTRAANPLGKLMDFLHEDVDSMQRELQSWRNKNSQLVKQLHEEQSLTEKSVEPMKLKLSELQENINEQLDQISAIKATILHNDERIDKLLLGEKPPPVHPTEIRTSISPSSAVELYTTSALANYATEAGQFEKLVELSSPSACLQMITLANALVVLSSTTEDGEIEVRISVGHEGMANFYGDLASDINNDDDSQISDLDPIQVAKMVEDMDDLDADLFGSSAKKKSGVLPTSIETTSATKKSSFKSSDKSGEKLSKSRVSFDSPNKVAPVDVIDKGNKFNFGDFDTNDPLADLLSDDELPTSKKKPSKRNVVSPTNYESGNGEISVSKHDINPFQASSERKEKSKVIADLFGLEDNAGINKHAALSSSHEGIVKVSGDTDIKSSDWLGLKSPTKSSPSVPIVKKESGILVSNRTASTKKETKKSAAGIIPKDDDDDLLEGMGFVDRNKTTSTFTKKGKVEQISTKPKSILDELMGKTKVEMPKVKTLDSSSGTSKNTAQVPNPISFGGYSPSVSTTREPRRSGQRRNSGAVADPLGIFTSPTKNTQVLTSKEQSLDLVATPNIKSPETNLRRGSQPDWLGLSSSEDKSVSPAVGIALQSSPKHTLKINPEQKMHDLAPLPSKPTQDKFDRETAAAFMRQEQQLLMALHLKQHEEQLASLHHRQQDLLCKQELQLQELVNQQLSRQKQVEDQLKKQQERINLHIQTLMSQPLFPPVSVLPPDPVLPPAPLLPNASLLSTDSVLPETPEVNQSHIYLKNPQADLEARHQEEVLILENLYKRHIALLESSLERLEHRLRGENSRLEKEYQAKIEKLQEEQRQLEEAHRHKLAFLQEERLSELKQLKELHQMEVEELRERYTRAAETEQDTTLQARSLKLLFEQLGHSSQQLTDLQDKVDHQKISQLDVREVTLKAKEAELESLRASLERQRASSDQERRKLLEIVADLEMKGGEQRAEVDSKKWELQQESARLEARTQALEKERHRALAQLEQEKRDVQVLKQSLIEEQKQLNRDLREEQLKIVAERSRLQALARLQGGSSALSIDAEQLKVEAEAAIQVAQDASRRSDAEREKLLEHQCQLQLERRKLQELERDITTKKQELDTLTQMAAATKNEGLQALDEARNLEKQHNIRVKEYQQQLMELKEREHRLAQEKVALSQERVSLRRSKEQKYCAFCKTLLEQQVPTSDKCASTSTSYSLKHFIDPEQVIMKLTSEREHEDDENFLSSLISK</sequence>
<feature type="region of interest" description="Disordered" evidence="2">
    <location>
        <begin position="260"/>
        <end position="303"/>
    </location>
</feature>
<feature type="compositionally biased region" description="Basic residues" evidence="2">
    <location>
        <begin position="263"/>
        <end position="273"/>
    </location>
</feature>
<feature type="compositionally biased region" description="Polar residues" evidence="2">
    <location>
        <begin position="787"/>
        <end position="801"/>
    </location>
</feature>
<feature type="coiled-coil region" evidence="1">
    <location>
        <begin position="1387"/>
        <end position="1496"/>
    </location>
</feature>
<dbReference type="Pfam" id="PF21007">
    <property type="entry name" value="FBF1"/>
    <property type="match status" value="1"/>
</dbReference>
<evidence type="ECO:0000259" key="3">
    <source>
        <dbReference type="Pfam" id="PF10243"/>
    </source>
</evidence>
<dbReference type="GO" id="GO:0060271">
    <property type="term" value="P:cilium assembly"/>
    <property type="evidence" value="ECO:0007669"/>
    <property type="project" value="InterPro"/>
</dbReference>
<name>A0A7R9JX42_TIMGE</name>
<reference evidence="6" key="1">
    <citation type="submission" date="2020-11" db="EMBL/GenBank/DDBJ databases">
        <authorList>
            <person name="Tran Van P."/>
        </authorList>
    </citation>
    <scope>NUCLEOTIDE SEQUENCE</scope>
</reference>
<evidence type="ECO:0000259" key="5">
    <source>
        <dbReference type="Pfam" id="PF21007"/>
    </source>
</evidence>
<dbReference type="InterPro" id="IPR033561">
    <property type="entry name" value="FBF1"/>
</dbReference>
<feature type="region of interest" description="Disordered" evidence="2">
    <location>
        <begin position="1043"/>
        <end position="1062"/>
    </location>
</feature>
<feature type="domain" description="TRAF3-interacting protein 1 C-terminal" evidence="4">
    <location>
        <begin position="413"/>
        <end position="567"/>
    </location>
</feature>
<dbReference type="Pfam" id="PF17749">
    <property type="entry name" value="MIP-T3_C"/>
    <property type="match status" value="1"/>
</dbReference>
<feature type="coiled-coil region" evidence="1">
    <location>
        <begin position="1126"/>
        <end position="1182"/>
    </location>
</feature>
<dbReference type="Gene3D" id="1.10.418.50">
    <property type="entry name" value="Microtubule-binding protein MIP-T3"/>
    <property type="match status" value="1"/>
</dbReference>
<feature type="compositionally biased region" description="Basic and acidic residues" evidence="2">
    <location>
        <begin position="723"/>
        <end position="732"/>
    </location>
</feature>
<dbReference type="GO" id="GO:0097539">
    <property type="term" value="C:ciliary transition fiber"/>
    <property type="evidence" value="ECO:0007669"/>
    <property type="project" value="InterPro"/>
</dbReference>
<evidence type="ECO:0000256" key="2">
    <source>
        <dbReference type="SAM" id="MobiDB-lite"/>
    </source>
</evidence>
<feature type="compositionally biased region" description="Polar residues" evidence="2">
    <location>
        <begin position="964"/>
        <end position="979"/>
    </location>
</feature>
<feature type="domain" description="TRAF3-interacting protein 1 N-terminal" evidence="3">
    <location>
        <begin position="3"/>
        <end position="57"/>
    </location>
</feature>
<evidence type="ECO:0000259" key="4">
    <source>
        <dbReference type="Pfam" id="PF17749"/>
    </source>
</evidence>
<feature type="coiled-coil region" evidence="1">
    <location>
        <begin position="1258"/>
        <end position="1340"/>
    </location>
</feature>
<feature type="compositionally biased region" description="Basic and acidic residues" evidence="2">
    <location>
        <begin position="118"/>
        <end position="132"/>
    </location>
</feature>
<dbReference type="GO" id="GO:0036064">
    <property type="term" value="C:ciliary basal body"/>
    <property type="evidence" value="ECO:0007669"/>
    <property type="project" value="TreeGrafter"/>
</dbReference>
<proteinExistence type="predicted"/>
<dbReference type="PANTHER" id="PTHR33689:SF1">
    <property type="entry name" value="FAS-BINDING FACTOR 1"/>
    <property type="match status" value="1"/>
</dbReference>
<feature type="compositionally biased region" description="Low complexity" evidence="2">
    <location>
        <begin position="712"/>
        <end position="722"/>
    </location>
</feature>
<dbReference type="Pfam" id="PF10243">
    <property type="entry name" value="MIP-T3"/>
    <property type="match status" value="1"/>
</dbReference>
<dbReference type="EMBL" id="OE840528">
    <property type="protein sequence ID" value="CAD7590996.1"/>
    <property type="molecule type" value="Genomic_DNA"/>
</dbReference>
<keyword evidence="1" id="KW-0175">Coiled coil</keyword>
<feature type="region of interest" description="Disordered" evidence="2">
    <location>
        <begin position="960"/>
        <end position="1015"/>
    </location>
</feature>
<feature type="region of interest" description="Disordered" evidence="2">
    <location>
        <begin position="160"/>
        <end position="184"/>
    </location>
</feature>
<dbReference type="InterPro" id="IPR041476">
    <property type="entry name" value="TRAF3IP1_C"/>
</dbReference>
<feature type="region of interest" description="Disordered" evidence="2">
    <location>
        <begin position="315"/>
        <end position="351"/>
    </location>
</feature>
<accession>A0A7R9JX42</accession>
<dbReference type="GO" id="GO:0005814">
    <property type="term" value="C:centriole"/>
    <property type="evidence" value="ECO:0007669"/>
    <property type="project" value="TreeGrafter"/>
</dbReference>
<gene>
    <name evidence="6" type="ORF">TGEB3V08_LOCUS4417</name>
</gene>
<feature type="domain" description="Fas-binding factor 1 C-terminal" evidence="5">
    <location>
        <begin position="1239"/>
        <end position="1672"/>
    </location>
</feature>
<feature type="compositionally biased region" description="Polar residues" evidence="2">
    <location>
        <begin position="166"/>
        <end position="184"/>
    </location>
</feature>
<feature type="coiled-coil region" evidence="1">
    <location>
        <begin position="489"/>
        <end position="555"/>
    </location>
</feature>
<feature type="region of interest" description="Disordered" evidence="2">
    <location>
        <begin position="706"/>
        <end position="740"/>
    </location>
</feature>
<dbReference type="InterPro" id="IPR040468">
    <property type="entry name" value="TRAF3IP1_N"/>
</dbReference>